<dbReference type="InterPro" id="IPR002156">
    <property type="entry name" value="RNaseH_domain"/>
</dbReference>
<feature type="domain" description="RNase H type-1" evidence="1">
    <location>
        <begin position="13"/>
        <end position="57"/>
    </location>
</feature>
<evidence type="ECO:0000313" key="3">
    <source>
        <dbReference type="Proteomes" id="UP000824890"/>
    </source>
</evidence>
<organism evidence="2 3">
    <name type="scientific">Brassica napus</name>
    <name type="common">Rape</name>
    <dbReference type="NCBI Taxonomy" id="3708"/>
    <lineage>
        <taxon>Eukaryota</taxon>
        <taxon>Viridiplantae</taxon>
        <taxon>Streptophyta</taxon>
        <taxon>Embryophyta</taxon>
        <taxon>Tracheophyta</taxon>
        <taxon>Spermatophyta</taxon>
        <taxon>Magnoliopsida</taxon>
        <taxon>eudicotyledons</taxon>
        <taxon>Gunneridae</taxon>
        <taxon>Pentapetalae</taxon>
        <taxon>rosids</taxon>
        <taxon>malvids</taxon>
        <taxon>Brassicales</taxon>
        <taxon>Brassicaceae</taxon>
        <taxon>Brassiceae</taxon>
        <taxon>Brassica</taxon>
    </lineage>
</organism>
<protein>
    <recommendedName>
        <fullName evidence="1">RNase H type-1 domain-containing protein</fullName>
    </recommendedName>
</protein>
<dbReference type="Pfam" id="PF13456">
    <property type="entry name" value="RVT_3"/>
    <property type="match status" value="1"/>
</dbReference>
<evidence type="ECO:0000259" key="1">
    <source>
        <dbReference type="Pfam" id="PF13456"/>
    </source>
</evidence>
<dbReference type="EMBL" id="JAGKQM010000790">
    <property type="protein sequence ID" value="KAH0853362.1"/>
    <property type="molecule type" value="Genomic_DNA"/>
</dbReference>
<evidence type="ECO:0000313" key="2">
    <source>
        <dbReference type="EMBL" id="KAH0853362.1"/>
    </source>
</evidence>
<reference evidence="2 3" key="1">
    <citation type="submission" date="2021-05" db="EMBL/GenBank/DDBJ databases">
        <title>Genome Assembly of Synthetic Allotetraploid Brassica napus Reveals Homoeologous Exchanges between Subgenomes.</title>
        <authorList>
            <person name="Davis J.T."/>
        </authorList>
    </citation>
    <scope>NUCLEOTIDE SEQUENCE [LARGE SCALE GENOMIC DNA]</scope>
    <source>
        <strain evidence="3">cv. Da-Ae</strain>
        <tissue evidence="2">Seedling</tissue>
    </source>
</reference>
<keyword evidence="3" id="KW-1185">Reference proteome</keyword>
<proteinExistence type="predicted"/>
<comment type="caution">
    <text evidence="2">The sequence shown here is derived from an EMBL/GenBank/DDBJ whole genome shotgun (WGS) entry which is preliminary data.</text>
</comment>
<gene>
    <name evidence="2" type="ORF">HID58_093274</name>
</gene>
<accession>A0ABQ7XDS2</accession>
<name>A0ABQ7XDS2_BRANA</name>
<dbReference type="Proteomes" id="UP000824890">
    <property type="component" value="Unassembled WGS sequence"/>
</dbReference>
<sequence length="103" mass="11525">MSSPAGSTFSKRRSVSSALVAEALALKAAITEAANRGIDSLRVFSDSKTLISLWSPRRITFGFKEHSSTFTIYPVLLALSVFVSSRVWEMLWLIFLLKQHYDL</sequence>